<evidence type="ECO:0000256" key="7">
    <source>
        <dbReference type="SAM" id="MobiDB-lite"/>
    </source>
</evidence>
<proteinExistence type="predicted"/>
<dbReference type="InterPro" id="IPR014223">
    <property type="entry name" value="ABC_CydC/D"/>
</dbReference>
<keyword evidence="4 11" id="KW-0067">ATP-binding</keyword>
<dbReference type="Proteomes" id="UP001296993">
    <property type="component" value="Unassembled WGS sequence"/>
</dbReference>
<feature type="transmembrane region" description="Helical" evidence="8">
    <location>
        <begin position="589"/>
        <end position="616"/>
    </location>
</feature>
<comment type="caution">
    <text evidence="11">The sequence shown here is derived from an EMBL/GenBank/DDBJ whole genome shotgun (WGS) entry which is preliminary data.</text>
</comment>
<dbReference type="EMBL" id="JAGIOF010000001">
    <property type="protein sequence ID" value="MBP2386606.1"/>
    <property type="molecule type" value="Genomic_DNA"/>
</dbReference>
<feature type="transmembrane region" description="Helical" evidence="8">
    <location>
        <begin position="731"/>
        <end position="750"/>
    </location>
</feature>
<evidence type="ECO:0000256" key="2">
    <source>
        <dbReference type="ARBA" id="ARBA00022692"/>
    </source>
</evidence>
<feature type="compositionally biased region" description="Low complexity" evidence="7">
    <location>
        <begin position="530"/>
        <end position="544"/>
    </location>
</feature>
<dbReference type="SMART" id="SM00382">
    <property type="entry name" value="AAA"/>
    <property type="match status" value="2"/>
</dbReference>
<dbReference type="PROSITE" id="PS50929">
    <property type="entry name" value="ABC_TM1F"/>
    <property type="match status" value="2"/>
</dbReference>
<dbReference type="PROSITE" id="PS50893">
    <property type="entry name" value="ABC_TRANSPORTER_2"/>
    <property type="match status" value="2"/>
</dbReference>
<organism evidence="11 12">
    <name type="scientific">Paeniglutamicibacter kerguelensis</name>
    <dbReference type="NCBI Taxonomy" id="254788"/>
    <lineage>
        <taxon>Bacteria</taxon>
        <taxon>Bacillati</taxon>
        <taxon>Actinomycetota</taxon>
        <taxon>Actinomycetes</taxon>
        <taxon>Micrococcales</taxon>
        <taxon>Micrococcaceae</taxon>
        <taxon>Paeniglutamicibacter</taxon>
    </lineage>
</organism>
<dbReference type="InterPro" id="IPR003593">
    <property type="entry name" value="AAA+_ATPase"/>
</dbReference>
<dbReference type="Gene3D" id="3.40.50.300">
    <property type="entry name" value="P-loop containing nucleotide triphosphate hydrolases"/>
    <property type="match status" value="2"/>
</dbReference>
<evidence type="ECO:0000256" key="6">
    <source>
        <dbReference type="ARBA" id="ARBA00023136"/>
    </source>
</evidence>
<dbReference type="Gene3D" id="1.20.1560.10">
    <property type="entry name" value="ABC transporter type 1, transmembrane domain"/>
    <property type="match status" value="2"/>
</dbReference>
<dbReference type="RefSeq" id="WP_209997498.1">
    <property type="nucleotide sequence ID" value="NZ_BAAAJY010000002.1"/>
</dbReference>
<evidence type="ECO:0000256" key="8">
    <source>
        <dbReference type="SAM" id="Phobius"/>
    </source>
</evidence>
<keyword evidence="2 8" id="KW-0812">Transmembrane</keyword>
<dbReference type="InterPro" id="IPR003439">
    <property type="entry name" value="ABC_transporter-like_ATP-bd"/>
</dbReference>
<evidence type="ECO:0000313" key="11">
    <source>
        <dbReference type="EMBL" id="MBP2386606.1"/>
    </source>
</evidence>
<dbReference type="GO" id="GO:0005524">
    <property type="term" value="F:ATP binding"/>
    <property type="evidence" value="ECO:0007669"/>
    <property type="project" value="UniProtKB-KW"/>
</dbReference>
<dbReference type="InterPro" id="IPR017871">
    <property type="entry name" value="ABC_transporter-like_CS"/>
</dbReference>
<sequence>MKPALPAGTGSRIVLALLAGLAALKAVGLILIADALATAIAQLAGTGSADVQRLLAMGLAGALLRAGAVWGTQFAARRAGLGAKEKLRGQLMAAGMSGRDAESVSRPGHGALAALASRGLDGLDNYYTKYLPAVVAAMVIPIMVVVRVLVADWVSALIIVLTLPLVPVFMILIGLHTQDRVKAAAAGLDRLSNQLLELAQGLPALIGLRRAKGKGRALAQVSEGYRESSMKTLRTAFLSGLALELIATISVAVVAVFIGVRLVYGHMGLEAGLLALILAPEAYLPLRELGAAYHSSEDGVEALERSEKFINGGAAEAGTGEAGAAPRPQPTHGNVLEIRNLTVRHPGRREAVLRNVNLDLSAGQVHVLDGASGTGKSTLLHAVLGQLGETAVEGAIAVRPERTAWISQHPQFTEETVRGEVLLHAGNSLGAAGLAAVFRDANIEHLADRWLVDCSPGELRRVAVARVLARVAADPDVELVLADEPTAHLDEVSAARIRAALQRLTARCALLVASHDRVLAAALRGQAAPRAAAGPGDEPGAEPASNAPAPDLTRSRTREATAAGTPSGRRTLVHWKLLRSLPWFRGGMGLGLLLATLAALFGVGLTGISGWLIVTASHRPPMLHLMVAIVGVRTFGIGRSVLHYAEQLKIHDAVLRFSGNLRQRLWDALVAQPRMWGQLTRSGAALGHLVAEVDEVRDAVPRVLVPPVAGVATWAVISVGIGFWAPQALGLALVLGLLAFVALPLAVLAVERRTTIAVSEHRIWLGFRVPTLLRAAADLRANNATVTALAEFAREDAKATAVLRASARGAGLAQGGAALLSAVAAVLAVAVTTGGGEAAAIAGLLLLALGEPIANTATSVQQLPQLDDVLRRVWTNLEGAQAESPETAGGQRAEADPAAKATNAATLTGIRLHEASAGWGEGQPVFEHASVAVETGRWVGLTGPSGSGKSTMLATFLGALPPLAGSLQARHGDGRWTEATTADLTSVSWCPQEAHLFDSSVRSNLGLGRELEDQPTDAELGAVLEQVGLGDWLNALPGGLDGRIGSGGHHLSGGQRQRLAVARALVARTRVLLLDEPTAHLGADEAVELIADLRSALQDCAVLVVTHDAAIARLADEVFDLSDLNDRAVARG</sequence>
<feature type="region of interest" description="Disordered" evidence="7">
    <location>
        <begin position="530"/>
        <end position="567"/>
    </location>
</feature>
<gene>
    <name evidence="11" type="ORF">JOF47_002117</name>
</gene>
<accession>A0ABS4XE82</accession>
<comment type="subcellular location">
    <subcellularLocation>
        <location evidence="1">Cell membrane</location>
        <topology evidence="1">Multi-pass membrane protein</topology>
    </subcellularLocation>
</comment>
<evidence type="ECO:0000259" key="10">
    <source>
        <dbReference type="PROSITE" id="PS50929"/>
    </source>
</evidence>
<dbReference type="PANTHER" id="PTHR24221:SF654">
    <property type="entry name" value="ATP-BINDING CASSETTE SUB-FAMILY B MEMBER 6"/>
    <property type="match status" value="1"/>
</dbReference>
<evidence type="ECO:0000256" key="3">
    <source>
        <dbReference type="ARBA" id="ARBA00022741"/>
    </source>
</evidence>
<evidence type="ECO:0000259" key="9">
    <source>
        <dbReference type="PROSITE" id="PS50893"/>
    </source>
</evidence>
<evidence type="ECO:0000313" key="12">
    <source>
        <dbReference type="Proteomes" id="UP001296993"/>
    </source>
</evidence>
<feature type="transmembrane region" description="Helical" evidence="8">
    <location>
        <begin position="703"/>
        <end position="725"/>
    </location>
</feature>
<evidence type="ECO:0000256" key="4">
    <source>
        <dbReference type="ARBA" id="ARBA00022840"/>
    </source>
</evidence>
<keyword evidence="6 8" id="KW-0472">Membrane</keyword>
<dbReference type="PANTHER" id="PTHR24221">
    <property type="entry name" value="ATP-BINDING CASSETTE SUB-FAMILY B"/>
    <property type="match status" value="1"/>
</dbReference>
<feature type="domain" description="ABC transporter" evidence="9">
    <location>
        <begin position="336"/>
        <end position="557"/>
    </location>
</feature>
<feature type="domain" description="ABC transmembrane type-1" evidence="10">
    <location>
        <begin position="13"/>
        <end position="298"/>
    </location>
</feature>
<protein>
    <submittedName>
        <fullName evidence="11">ATP-binding cassette subfamily C protein CydCD</fullName>
    </submittedName>
</protein>
<dbReference type="InterPro" id="IPR036640">
    <property type="entry name" value="ABC1_TM_sf"/>
</dbReference>
<dbReference type="NCBIfam" id="TIGR02868">
    <property type="entry name" value="CydC"/>
    <property type="match status" value="1"/>
</dbReference>
<dbReference type="CDD" id="cd18584">
    <property type="entry name" value="ABC_6TM_AarD_CydD"/>
    <property type="match status" value="1"/>
</dbReference>
<dbReference type="InterPro" id="IPR011527">
    <property type="entry name" value="ABC1_TM_dom"/>
</dbReference>
<feature type="region of interest" description="Disordered" evidence="7">
    <location>
        <begin position="880"/>
        <end position="900"/>
    </location>
</feature>
<keyword evidence="5 8" id="KW-1133">Transmembrane helix</keyword>
<evidence type="ECO:0000256" key="5">
    <source>
        <dbReference type="ARBA" id="ARBA00022989"/>
    </source>
</evidence>
<dbReference type="SUPFAM" id="SSF90123">
    <property type="entry name" value="ABC transporter transmembrane region"/>
    <property type="match status" value="2"/>
</dbReference>
<feature type="transmembrane region" description="Helical" evidence="8">
    <location>
        <begin position="156"/>
        <end position="175"/>
    </location>
</feature>
<feature type="domain" description="ABC transmembrane type-1" evidence="10">
    <location>
        <begin position="590"/>
        <end position="865"/>
    </location>
</feature>
<keyword evidence="3" id="KW-0547">Nucleotide-binding</keyword>
<dbReference type="Pfam" id="PF00664">
    <property type="entry name" value="ABC_membrane"/>
    <property type="match status" value="1"/>
</dbReference>
<dbReference type="SUPFAM" id="SSF52540">
    <property type="entry name" value="P-loop containing nucleoside triphosphate hydrolases"/>
    <property type="match status" value="2"/>
</dbReference>
<name>A0ABS4XE82_9MICC</name>
<feature type="transmembrane region" description="Helical" evidence="8">
    <location>
        <begin position="130"/>
        <end position="150"/>
    </location>
</feature>
<dbReference type="InterPro" id="IPR027417">
    <property type="entry name" value="P-loop_NTPase"/>
</dbReference>
<dbReference type="Pfam" id="PF00005">
    <property type="entry name" value="ABC_tran"/>
    <property type="match status" value="2"/>
</dbReference>
<evidence type="ECO:0000256" key="1">
    <source>
        <dbReference type="ARBA" id="ARBA00004651"/>
    </source>
</evidence>
<dbReference type="InterPro" id="IPR039421">
    <property type="entry name" value="Type_1_exporter"/>
</dbReference>
<feature type="domain" description="ABC transporter" evidence="9">
    <location>
        <begin position="910"/>
        <end position="1132"/>
    </location>
</feature>
<dbReference type="PROSITE" id="PS00211">
    <property type="entry name" value="ABC_TRANSPORTER_1"/>
    <property type="match status" value="2"/>
</dbReference>
<feature type="transmembrane region" description="Helical" evidence="8">
    <location>
        <begin position="236"/>
        <end position="258"/>
    </location>
</feature>
<keyword evidence="12" id="KW-1185">Reference proteome</keyword>
<reference evidence="11 12" key="1">
    <citation type="submission" date="2021-03" db="EMBL/GenBank/DDBJ databases">
        <title>Sequencing the genomes of 1000 actinobacteria strains.</title>
        <authorList>
            <person name="Klenk H.-P."/>
        </authorList>
    </citation>
    <scope>NUCLEOTIDE SEQUENCE [LARGE SCALE GENOMIC DNA]</scope>
    <source>
        <strain evidence="11 12">DSM 15797</strain>
    </source>
</reference>